<evidence type="ECO:0008006" key="3">
    <source>
        <dbReference type="Google" id="ProtNLM"/>
    </source>
</evidence>
<name>A0A512CFQ0_9BACT</name>
<dbReference type="Proteomes" id="UP000321301">
    <property type="component" value="Unassembled WGS sequence"/>
</dbReference>
<reference evidence="1 2" key="1">
    <citation type="submission" date="2019-07" db="EMBL/GenBank/DDBJ databases">
        <title>Whole genome shotgun sequence of Cyclobacterium qasimii NBRC 106168.</title>
        <authorList>
            <person name="Hosoyama A."/>
            <person name="Uohara A."/>
            <person name="Ohji S."/>
            <person name="Ichikawa N."/>
        </authorList>
    </citation>
    <scope>NUCLEOTIDE SEQUENCE [LARGE SCALE GENOMIC DNA]</scope>
    <source>
        <strain evidence="1 2">NBRC 106168</strain>
    </source>
</reference>
<accession>A0A512CFQ0</accession>
<protein>
    <recommendedName>
        <fullName evidence="3">Gfo/Idh/MocA-like oxidoreductase N-terminal domain-containing protein</fullName>
    </recommendedName>
</protein>
<sequence length="135" mass="14886">MNEALGFNPKAIPDFRKSLEDKDVDLLVVAALYHWYIPAAILAYQAGKEVCLANPAQALDSVHIQNLFSNIREGVPLNSDNVSGHISTLLCQLGNIAQLSGDTLNVDPSNGHILKNKAANKFWSREYEKGWEPKV</sequence>
<gene>
    <name evidence="1" type="ORF">CQA01_35950</name>
</gene>
<dbReference type="Gene3D" id="3.40.50.720">
    <property type="entry name" value="NAD(P)-binding Rossmann-like Domain"/>
    <property type="match status" value="1"/>
</dbReference>
<evidence type="ECO:0000313" key="2">
    <source>
        <dbReference type="Proteomes" id="UP000321301"/>
    </source>
</evidence>
<proteinExistence type="predicted"/>
<dbReference type="AlphaFoldDB" id="A0A512CFQ0"/>
<keyword evidence="2" id="KW-1185">Reference proteome</keyword>
<organism evidence="1 2">
    <name type="scientific">Cyclobacterium qasimii</name>
    <dbReference type="NCBI Taxonomy" id="1350429"/>
    <lineage>
        <taxon>Bacteria</taxon>
        <taxon>Pseudomonadati</taxon>
        <taxon>Bacteroidota</taxon>
        <taxon>Cytophagia</taxon>
        <taxon>Cytophagales</taxon>
        <taxon>Cyclobacteriaceae</taxon>
        <taxon>Cyclobacterium</taxon>
    </lineage>
</organism>
<dbReference type="RefSeq" id="WP_020888851.1">
    <property type="nucleotide sequence ID" value="NZ_BJYV01000020.1"/>
</dbReference>
<dbReference type="EMBL" id="BJYV01000020">
    <property type="protein sequence ID" value="GEO23061.1"/>
    <property type="molecule type" value="Genomic_DNA"/>
</dbReference>
<comment type="caution">
    <text evidence="1">The sequence shown here is derived from an EMBL/GenBank/DDBJ whole genome shotgun (WGS) entry which is preliminary data.</text>
</comment>
<evidence type="ECO:0000313" key="1">
    <source>
        <dbReference type="EMBL" id="GEO23061.1"/>
    </source>
</evidence>